<evidence type="ECO:0000256" key="4">
    <source>
        <dbReference type="ARBA" id="ARBA00022741"/>
    </source>
</evidence>
<dbReference type="EMBL" id="LNCD01000065">
    <property type="protein sequence ID" value="KWV53425.1"/>
    <property type="molecule type" value="Genomic_DNA"/>
</dbReference>
<dbReference type="RefSeq" id="WP_062370381.1">
    <property type="nucleotide sequence ID" value="NZ_LNCD01000065.1"/>
</dbReference>
<dbReference type="GO" id="GO:0016787">
    <property type="term" value="F:hydrolase activity"/>
    <property type="evidence" value="ECO:0007669"/>
    <property type="project" value="UniProtKB-KW"/>
</dbReference>
<reference evidence="7 8" key="1">
    <citation type="submission" date="2015-11" db="EMBL/GenBank/DDBJ databases">
        <title>Draft Genome Sequence of the Strain BR 10423 (Rhizobium sp.) isolated from nodules of Mimosa pudica.</title>
        <authorList>
            <person name="Barauna A.C."/>
            <person name="Zilli J.E."/>
            <person name="Simoes-Araujo J.L."/>
            <person name="Reis V.M."/>
            <person name="James E.K."/>
            <person name="Reis F.B.Jr."/>
            <person name="Rouws L.F."/>
            <person name="Passos S.R."/>
            <person name="Gois S.R."/>
        </authorList>
    </citation>
    <scope>NUCLEOTIDE SEQUENCE [LARGE SCALE GENOMIC DNA]</scope>
    <source>
        <strain evidence="7 8">BR10423</strain>
    </source>
</reference>
<comment type="caution">
    <text evidence="7">The sequence shown here is derived from an EMBL/GenBank/DDBJ whole genome shotgun (WGS) entry which is preliminary data.</text>
</comment>
<dbReference type="InterPro" id="IPR008201">
    <property type="entry name" value="HepT-like"/>
</dbReference>
<keyword evidence="5" id="KW-0378">Hydrolase</keyword>
<dbReference type="Proteomes" id="UP000068164">
    <property type="component" value="Unassembled WGS sequence"/>
</dbReference>
<sequence>MNLERISYLLERMRQAATDAHQMVTDVSKEHFLADIILQRAVGMSLLMASEIAAQLIKIHPEFMVEHPEFPWGAMRGMRNRIAHGYFDIDLDKVWATAKDDVPDLLYRLDLVRNWRAEGE</sequence>
<evidence type="ECO:0000256" key="5">
    <source>
        <dbReference type="ARBA" id="ARBA00022801"/>
    </source>
</evidence>
<keyword evidence="2" id="KW-1277">Toxin-antitoxin system</keyword>
<dbReference type="GO" id="GO:0004540">
    <property type="term" value="F:RNA nuclease activity"/>
    <property type="evidence" value="ECO:0007669"/>
    <property type="project" value="InterPro"/>
</dbReference>
<evidence type="ECO:0000256" key="6">
    <source>
        <dbReference type="ARBA" id="ARBA00024207"/>
    </source>
</evidence>
<evidence type="ECO:0000313" key="8">
    <source>
        <dbReference type="Proteomes" id="UP000068164"/>
    </source>
</evidence>
<name>A0A109JQR4_9HYPH</name>
<proteinExistence type="inferred from homology"/>
<dbReference type="AlphaFoldDB" id="A0A109JQR4"/>
<evidence type="ECO:0000256" key="1">
    <source>
        <dbReference type="ARBA" id="ARBA00022553"/>
    </source>
</evidence>
<evidence type="ECO:0000313" key="7">
    <source>
        <dbReference type="EMBL" id="KWV53425.1"/>
    </source>
</evidence>
<dbReference type="OrthoDB" id="4829434at2"/>
<dbReference type="InterPro" id="IPR037038">
    <property type="entry name" value="HepT-like_sf"/>
</dbReference>
<dbReference type="InterPro" id="IPR051813">
    <property type="entry name" value="HepT_RNase_toxin"/>
</dbReference>
<dbReference type="GO" id="GO:0000166">
    <property type="term" value="F:nucleotide binding"/>
    <property type="evidence" value="ECO:0007669"/>
    <property type="project" value="UniProtKB-KW"/>
</dbReference>
<keyword evidence="3" id="KW-0540">Nuclease</keyword>
<dbReference type="PANTHER" id="PTHR34139:SF1">
    <property type="entry name" value="RNASE MJ1380-RELATED"/>
    <property type="match status" value="1"/>
</dbReference>
<evidence type="ECO:0000256" key="2">
    <source>
        <dbReference type="ARBA" id="ARBA00022649"/>
    </source>
</evidence>
<dbReference type="GO" id="GO:0110001">
    <property type="term" value="C:toxin-antitoxin complex"/>
    <property type="evidence" value="ECO:0007669"/>
    <property type="project" value="InterPro"/>
</dbReference>
<keyword evidence="8" id="KW-1185">Reference proteome</keyword>
<accession>A0A109JQR4</accession>
<protein>
    <recommendedName>
        <fullName evidence="9">DUF86 domain-containing protein</fullName>
    </recommendedName>
</protein>
<dbReference type="Gene3D" id="1.20.120.580">
    <property type="entry name" value="bsu32300-like"/>
    <property type="match status" value="1"/>
</dbReference>
<keyword evidence="4" id="KW-0547">Nucleotide-binding</keyword>
<dbReference type="Pfam" id="PF01934">
    <property type="entry name" value="HepT-like"/>
    <property type="match status" value="1"/>
</dbReference>
<evidence type="ECO:0000256" key="3">
    <source>
        <dbReference type="ARBA" id="ARBA00022722"/>
    </source>
</evidence>
<evidence type="ECO:0008006" key="9">
    <source>
        <dbReference type="Google" id="ProtNLM"/>
    </source>
</evidence>
<dbReference type="PANTHER" id="PTHR34139">
    <property type="entry name" value="UPF0331 PROTEIN MJ0127"/>
    <property type="match status" value="1"/>
</dbReference>
<keyword evidence="1" id="KW-0597">Phosphoprotein</keyword>
<organism evidence="7 8">
    <name type="scientific">Rhizobium altiplani</name>
    <dbReference type="NCBI Taxonomy" id="1864509"/>
    <lineage>
        <taxon>Bacteria</taxon>
        <taxon>Pseudomonadati</taxon>
        <taxon>Pseudomonadota</taxon>
        <taxon>Alphaproteobacteria</taxon>
        <taxon>Hyphomicrobiales</taxon>
        <taxon>Rhizobiaceae</taxon>
        <taxon>Rhizobium/Agrobacterium group</taxon>
        <taxon>Rhizobium</taxon>
    </lineage>
</organism>
<gene>
    <name evidence="7" type="ORF">AS026_01170</name>
</gene>
<comment type="similarity">
    <text evidence="6">Belongs to the HepT RNase toxin family.</text>
</comment>